<organism evidence="6 7">
    <name type="scientific">Skeletonema marinoi</name>
    <dbReference type="NCBI Taxonomy" id="267567"/>
    <lineage>
        <taxon>Eukaryota</taxon>
        <taxon>Sar</taxon>
        <taxon>Stramenopiles</taxon>
        <taxon>Ochrophyta</taxon>
        <taxon>Bacillariophyta</taxon>
        <taxon>Coscinodiscophyceae</taxon>
        <taxon>Thalassiosirophycidae</taxon>
        <taxon>Thalassiosirales</taxon>
        <taxon>Skeletonemataceae</taxon>
        <taxon>Skeletonema</taxon>
        <taxon>Skeletonema marinoi-dohrnii complex</taxon>
    </lineage>
</organism>
<dbReference type="PROSITE" id="PS50082">
    <property type="entry name" value="WD_REPEATS_2"/>
    <property type="match status" value="3"/>
</dbReference>
<name>A0AAD9DHK4_9STRA</name>
<evidence type="ECO:0000256" key="1">
    <source>
        <dbReference type="ARBA" id="ARBA00022574"/>
    </source>
</evidence>
<feature type="repeat" description="WD" evidence="3">
    <location>
        <begin position="639"/>
        <end position="671"/>
    </location>
</feature>
<protein>
    <submittedName>
        <fullName evidence="6">WD40 repeat domain-containing protein</fullName>
    </submittedName>
</protein>
<sequence>MTRSSLLERMDSSDFGTKMHESFFSSTILREDYHVLHKTDVAFVILCGNDLTNIIHHGHNSQKTLTVCKFSNNGKFVAFGAKDCGIYIHSIDKDFPLVAKARGHSAPILTFDFGCADDSPDSASFIRSNSINGEALYWSTHAKKQTPLSQRHTRWESQSCIFGWYLEGAHDLCAEENSTCITSCCPLSDRSIVVGDSSGRLRVLPNPARSKDTVYLQFSTHHGKVQKIERCGDTLYTLGSDDSCLCMWKVSSLTWPPTMPPSLYNDHVIIDEKKEDQHLSVSLALATAQMEDLDFSTSHAEKTSSTHKPLRPWMRSIVPPSNYTPQLGPLPDGRLVLERIHGYDGHNAKNNLHYISSGESIVYSVGKTLVRYDEEGDTQHFRSVEGRINCLAVHQERSLCAIGQEDAEQGIVIVALKTMNYMSLCKSTAKGIQCLDFDESGRFLLALGGNRLTIYDVDNEVMIASTLTHATETLDVRFTTAANTLVEVGRNLVRLWFIKGSDMRFEEVDMSTMQNPTTFYTCVGWIDNDLIVGASTGDVIRFAGVTPISKIKAHTSKITNISSVAGGTFAISAANSVKLYDSKCRCIIAVDTEVLGVRHQISSLSWHSDTRKILIGTEGNEVWELSSKDGSNINDGPLVSAHASSPMAISAHPNGTTFATVADDGFLRVWNDENTSLDLAMPSRACAYSPDGRMLAVGFGKPVKDTAKTINGKWVIIDVSGRSYCIIAERRDSRKFIREMKWYSNGDRLAVGSDKIYVYQLASETNPALKVDISLVSTIDMNSPPIHFDFSKDGKYLRVNSEANELMWFEADPAIRISEASLMKDTEWESDTCVFGWNVQGTHHPEGPNVRSLDCYTEDCSSVVTGGDDGVLRMYSYPCTSTRSNYLSYVGHDGAATSVMILKGGSHVISAGDDHAIMIWRHEIDDRLLSERQESSVIDAVDATDICCTALYGCADQIIFPTSGTQNLFQRHNSQIGAVATSSSRQLVASGDSCSDFPSKIWIWDPQTCTEIASLSDSRLRGVSALAFSPDENRLACVSSDENHRIFVWTAINGNWSNAYLSAYSLGGHEKISFVQFTQTQLIAGGRNNLNFWSFVPNLSVSKGVVSTQSQDDTLLCGAMMGEKLITGTSEGSFITWDLTENKIVGEVKAHTSAVTSLRACPEGIVSGSSDGLVTIWVWSSDAFQKKHSFDVGTTSAIHSLDICPHSNGHSTMKILAVSDSTCFEISCVTGRVTKAAKIPTAGEESTC</sequence>
<dbReference type="InterPro" id="IPR055439">
    <property type="entry name" value="Beta-prop_EML_1st"/>
</dbReference>
<dbReference type="InterPro" id="IPR050630">
    <property type="entry name" value="WD_repeat_EMAP"/>
</dbReference>
<dbReference type="InterPro" id="IPR055442">
    <property type="entry name" value="Beta-prop_EML-like_2nd"/>
</dbReference>
<dbReference type="Proteomes" id="UP001224775">
    <property type="component" value="Unassembled WGS sequence"/>
</dbReference>
<dbReference type="PANTHER" id="PTHR13720:SF33">
    <property type="entry name" value="HELP DOMAIN-CONTAINING PROTEIN"/>
    <property type="match status" value="1"/>
</dbReference>
<gene>
    <name evidence="6" type="ORF">QTG54_002961</name>
</gene>
<comment type="caution">
    <text evidence="6">The sequence shown here is derived from an EMBL/GenBank/DDBJ whole genome shotgun (WGS) entry which is preliminary data.</text>
</comment>
<evidence type="ECO:0000259" key="5">
    <source>
        <dbReference type="Pfam" id="PF23414"/>
    </source>
</evidence>
<evidence type="ECO:0000313" key="7">
    <source>
        <dbReference type="Proteomes" id="UP001224775"/>
    </source>
</evidence>
<feature type="repeat" description="WD" evidence="3">
    <location>
        <begin position="889"/>
        <end position="920"/>
    </location>
</feature>
<evidence type="ECO:0000313" key="6">
    <source>
        <dbReference type="EMBL" id="KAK1746354.1"/>
    </source>
</evidence>
<accession>A0AAD9DHK4</accession>
<keyword evidence="1 3" id="KW-0853">WD repeat</keyword>
<feature type="repeat" description="WD" evidence="3">
    <location>
        <begin position="1148"/>
        <end position="1177"/>
    </location>
</feature>
<dbReference type="SMART" id="SM00320">
    <property type="entry name" value="WD40"/>
    <property type="match status" value="13"/>
</dbReference>
<evidence type="ECO:0000256" key="3">
    <source>
        <dbReference type="PROSITE-ProRule" id="PRU00221"/>
    </source>
</evidence>
<feature type="domain" description="EML-like second beta-propeller" evidence="5">
    <location>
        <begin position="42"/>
        <end position="250"/>
    </location>
</feature>
<dbReference type="InterPro" id="IPR015943">
    <property type="entry name" value="WD40/YVTN_repeat-like_dom_sf"/>
</dbReference>
<dbReference type="PROSITE" id="PS50294">
    <property type="entry name" value="WD_REPEATS_REGION"/>
    <property type="match status" value="2"/>
</dbReference>
<evidence type="ECO:0000259" key="4">
    <source>
        <dbReference type="Pfam" id="PF23409"/>
    </source>
</evidence>
<dbReference type="EMBL" id="JATAAI010000004">
    <property type="protein sequence ID" value="KAK1746354.1"/>
    <property type="molecule type" value="Genomic_DNA"/>
</dbReference>
<keyword evidence="2" id="KW-0677">Repeat</keyword>
<dbReference type="Pfam" id="PF23409">
    <property type="entry name" value="Beta-prop_EML"/>
    <property type="match status" value="1"/>
</dbReference>
<proteinExistence type="predicted"/>
<dbReference type="SUPFAM" id="SSF50978">
    <property type="entry name" value="WD40 repeat-like"/>
    <property type="match status" value="3"/>
</dbReference>
<dbReference type="InterPro" id="IPR001680">
    <property type="entry name" value="WD40_rpt"/>
</dbReference>
<keyword evidence="7" id="KW-1185">Reference proteome</keyword>
<dbReference type="Gene3D" id="2.130.10.10">
    <property type="entry name" value="YVTN repeat-like/Quinoprotein amine dehydrogenase"/>
    <property type="match status" value="4"/>
</dbReference>
<dbReference type="SUPFAM" id="SSF50998">
    <property type="entry name" value="Quinoprotein alcohol dehydrogenase-like"/>
    <property type="match status" value="1"/>
</dbReference>
<reference evidence="6" key="1">
    <citation type="submission" date="2023-06" db="EMBL/GenBank/DDBJ databases">
        <title>Survivors Of The Sea: Transcriptome response of Skeletonema marinoi to long-term dormancy.</title>
        <authorList>
            <person name="Pinder M.I.M."/>
            <person name="Kourtchenko O."/>
            <person name="Robertson E.K."/>
            <person name="Larsson T."/>
            <person name="Maumus F."/>
            <person name="Osuna-Cruz C.M."/>
            <person name="Vancaester E."/>
            <person name="Stenow R."/>
            <person name="Vandepoele K."/>
            <person name="Ploug H."/>
            <person name="Bruchert V."/>
            <person name="Godhe A."/>
            <person name="Topel M."/>
        </authorList>
    </citation>
    <scope>NUCLEOTIDE SEQUENCE</scope>
    <source>
        <strain evidence="6">R05AC</strain>
    </source>
</reference>
<evidence type="ECO:0000256" key="2">
    <source>
        <dbReference type="ARBA" id="ARBA00022737"/>
    </source>
</evidence>
<dbReference type="InterPro" id="IPR036322">
    <property type="entry name" value="WD40_repeat_dom_sf"/>
</dbReference>
<dbReference type="AlphaFoldDB" id="A0AAD9DHK4"/>
<dbReference type="InterPro" id="IPR011047">
    <property type="entry name" value="Quinoprotein_ADH-like_sf"/>
</dbReference>
<dbReference type="Pfam" id="PF23414">
    <property type="entry name" value="Beta-prop_EML_2"/>
    <property type="match status" value="2"/>
</dbReference>
<dbReference type="PANTHER" id="PTHR13720">
    <property type="entry name" value="WD-40 REPEAT PROTEIN"/>
    <property type="match status" value="1"/>
</dbReference>
<feature type="domain" description="EML-like second beta-propeller" evidence="5">
    <location>
        <begin position="648"/>
        <end position="922"/>
    </location>
</feature>
<feature type="domain" description="EML-like first beta-propeller" evidence="4">
    <location>
        <begin position="965"/>
        <end position="1194"/>
    </location>
</feature>